<feature type="transmembrane region" description="Helical" evidence="2">
    <location>
        <begin position="113"/>
        <end position="136"/>
    </location>
</feature>
<keyword evidence="2" id="KW-0472">Membrane</keyword>
<organism evidence="3 4">
    <name type="scientific">Takifugu bimaculatus</name>
    <dbReference type="NCBI Taxonomy" id="433685"/>
    <lineage>
        <taxon>Eukaryota</taxon>
        <taxon>Metazoa</taxon>
        <taxon>Chordata</taxon>
        <taxon>Craniata</taxon>
        <taxon>Vertebrata</taxon>
        <taxon>Euteleostomi</taxon>
        <taxon>Actinopterygii</taxon>
        <taxon>Neopterygii</taxon>
        <taxon>Teleostei</taxon>
        <taxon>Neoteleostei</taxon>
        <taxon>Acanthomorphata</taxon>
        <taxon>Eupercaria</taxon>
        <taxon>Tetraodontiformes</taxon>
        <taxon>Tetradontoidea</taxon>
        <taxon>Tetraodontidae</taxon>
        <taxon>Takifugu</taxon>
    </lineage>
</organism>
<name>A0A4Z2CEG7_9TELE</name>
<reference evidence="3 4" key="1">
    <citation type="submission" date="2019-04" db="EMBL/GenBank/DDBJ databases">
        <title>The sequence and de novo assembly of Takifugu bimaculatus genome using PacBio and Hi-C technologies.</title>
        <authorList>
            <person name="Xu P."/>
            <person name="Liu B."/>
            <person name="Zhou Z."/>
        </authorList>
    </citation>
    <scope>NUCLEOTIDE SEQUENCE [LARGE SCALE GENOMIC DNA]</scope>
    <source>
        <strain evidence="3">TB-2018</strain>
        <tissue evidence="3">Muscle</tissue>
    </source>
</reference>
<evidence type="ECO:0000313" key="4">
    <source>
        <dbReference type="Proteomes" id="UP000516260"/>
    </source>
</evidence>
<evidence type="ECO:0000256" key="2">
    <source>
        <dbReference type="SAM" id="Phobius"/>
    </source>
</evidence>
<evidence type="ECO:0000256" key="1">
    <source>
        <dbReference type="SAM" id="MobiDB-lite"/>
    </source>
</evidence>
<keyword evidence="2" id="KW-0812">Transmembrane</keyword>
<feature type="transmembrane region" description="Helical" evidence="2">
    <location>
        <begin position="88"/>
        <end position="107"/>
    </location>
</feature>
<feature type="compositionally biased region" description="Low complexity" evidence="1">
    <location>
        <begin position="174"/>
        <end position="184"/>
    </location>
</feature>
<feature type="region of interest" description="Disordered" evidence="1">
    <location>
        <begin position="164"/>
        <end position="184"/>
    </location>
</feature>
<dbReference type="EMBL" id="SWLE01000002">
    <property type="protein sequence ID" value="TNN02504.1"/>
    <property type="molecule type" value="Genomic_DNA"/>
</dbReference>
<gene>
    <name evidence="3" type="ORF">fugu_009991</name>
</gene>
<accession>A0A4Z2CEG7</accession>
<dbReference type="Proteomes" id="UP000516260">
    <property type="component" value="Chromosome 10"/>
</dbReference>
<comment type="caution">
    <text evidence="3">The sequence shown here is derived from an EMBL/GenBank/DDBJ whole genome shotgun (WGS) entry which is preliminary data.</text>
</comment>
<proteinExistence type="predicted"/>
<keyword evidence="4" id="KW-1185">Reference proteome</keyword>
<evidence type="ECO:0000313" key="3">
    <source>
        <dbReference type="EMBL" id="TNN02504.1"/>
    </source>
</evidence>
<protein>
    <submittedName>
        <fullName evidence="3">Uncharacterized protein</fullName>
    </submittedName>
</protein>
<sequence length="184" mass="19731">MACADVDMDIHGTEEPSGADSNQAPGGWCFRPLEMTPESKRSLHDVLQKHPGVFGSLQVMSGLVSFGLGITFAVSLQMEYSLGTIFRVSHLSGIILIFAGSISSLWFKCRQLFQVLLVVNCGCIIVATIAMSLIIVDLTGIQATKREGIIQVGAAGSLRFAGHNHPLRDPSPFPSSNRNSSKSL</sequence>
<dbReference type="AlphaFoldDB" id="A0A4Z2CEG7"/>
<keyword evidence="2" id="KW-1133">Transmembrane helix</keyword>
<feature type="transmembrane region" description="Helical" evidence="2">
    <location>
        <begin position="53"/>
        <end position="76"/>
    </location>
</feature>